<keyword evidence="3" id="KW-1185">Reference proteome</keyword>
<reference evidence="2 3" key="1">
    <citation type="journal article" date="2011" name="Genome Res.">
        <title>Phylogeny-wide analysis of social amoeba genomes highlights ancient origins for complex intercellular communication.</title>
        <authorList>
            <person name="Heidel A.J."/>
            <person name="Lawal H.M."/>
            <person name="Felder M."/>
            <person name="Schilde C."/>
            <person name="Helps N.R."/>
            <person name="Tunggal B."/>
            <person name="Rivero F."/>
            <person name="John U."/>
            <person name="Schleicher M."/>
            <person name="Eichinger L."/>
            <person name="Platzer M."/>
            <person name="Noegel A.A."/>
            <person name="Schaap P."/>
            <person name="Gloeckner G."/>
        </authorList>
    </citation>
    <scope>NUCLEOTIDE SEQUENCE [LARGE SCALE GENOMIC DNA]</scope>
    <source>
        <strain evidence="3">ATCC 26659 / Pp 5 / PN500</strain>
    </source>
</reference>
<comment type="caution">
    <text evidence="2">The sequence shown here is derived from an EMBL/GenBank/DDBJ whole genome shotgun (WGS) entry which is preliminary data.</text>
</comment>
<dbReference type="InParanoid" id="D3B1U0"/>
<dbReference type="RefSeq" id="XP_020437373.1">
    <property type="nucleotide sequence ID" value="XM_020573256.1"/>
</dbReference>
<protein>
    <submittedName>
        <fullName evidence="2">Uncharacterized protein</fullName>
    </submittedName>
</protein>
<feature type="region of interest" description="Disordered" evidence="1">
    <location>
        <begin position="20"/>
        <end position="56"/>
    </location>
</feature>
<name>D3B1U0_HETP5</name>
<evidence type="ECO:0000256" key="1">
    <source>
        <dbReference type="SAM" id="MobiDB-lite"/>
    </source>
</evidence>
<dbReference type="GeneID" id="31357789"/>
<evidence type="ECO:0000313" key="2">
    <source>
        <dbReference type="EMBL" id="EFA85264.1"/>
    </source>
</evidence>
<accession>D3B1U0</accession>
<proteinExistence type="predicted"/>
<feature type="compositionally biased region" description="Low complexity" evidence="1">
    <location>
        <begin position="43"/>
        <end position="52"/>
    </location>
</feature>
<feature type="compositionally biased region" description="Polar residues" evidence="1">
    <location>
        <begin position="20"/>
        <end position="38"/>
    </location>
</feature>
<dbReference type="AlphaFoldDB" id="D3B1U0"/>
<dbReference type="EMBL" id="ADBJ01000008">
    <property type="protein sequence ID" value="EFA85264.1"/>
    <property type="molecule type" value="Genomic_DNA"/>
</dbReference>
<evidence type="ECO:0000313" key="3">
    <source>
        <dbReference type="Proteomes" id="UP000001396"/>
    </source>
</evidence>
<sequence length="298" mass="34833">MIVIIQHLLNCNNIKHYSTTSNQSPLQQATESSSTNNSDHTKSNGQENNNSDNENEKKSNFALMKNVALICSIIGVGYYAKTNDSLINSLVLFEDNMWDVQDYYAKLKSDQQQQQQQQQQPGNVVKEQFTYQKNSLNKFTDICNEKEWDVVTQALKSPEFINLFNEIMGNYLLRCELLDQFQLYKLVVAIKRLDSALNNIEDLDQVDEKTGVVFNDVRIARNTLMVVLDKITWYDIPIKIRYQSDYLSEIERGKQDPDTSNECNKFLRRLEVKIYQREYDDMLNGRKVKTLFKNRKVY</sequence>
<organism evidence="2 3">
    <name type="scientific">Heterostelium pallidum (strain ATCC 26659 / Pp 5 / PN500)</name>
    <name type="common">Cellular slime mold</name>
    <name type="synonym">Polysphondylium pallidum</name>
    <dbReference type="NCBI Taxonomy" id="670386"/>
    <lineage>
        <taxon>Eukaryota</taxon>
        <taxon>Amoebozoa</taxon>
        <taxon>Evosea</taxon>
        <taxon>Eumycetozoa</taxon>
        <taxon>Dictyostelia</taxon>
        <taxon>Acytosteliales</taxon>
        <taxon>Acytosteliaceae</taxon>
        <taxon>Heterostelium</taxon>
    </lineage>
</organism>
<gene>
    <name evidence="2" type="ORF">PPL_02264</name>
</gene>
<dbReference type="Proteomes" id="UP000001396">
    <property type="component" value="Unassembled WGS sequence"/>
</dbReference>